<keyword evidence="1" id="KW-0697">Rotamase</keyword>
<evidence type="ECO:0000256" key="3">
    <source>
        <dbReference type="SAM" id="SignalP"/>
    </source>
</evidence>
<proteinExistence type="predicted"/>
<dbReference type="EC" id="5.2.1.8" evidence="5"/>
<feature type="compositionally biased region" description="Pro residues" evidence="2">
    <location>
        <begin position="290"/>
        <end position="301"/>
    </location>
</feature>
<reference evidence="5" key="1">
    <citation type="submission" date="2020-02" db="EMBL/GenBank/DDBJ databases">
        <authorList>
            <person name="Meier V. D."/>
        </authorList>
    </citation>
    <scope>NUCLEOTIDE SEQUENCE</scope>
    <source>
        <strain evidence="5">AVDCRST_MAG93</strain>
    </source>
</reference>
<organism evidence="5">
    <name type="scientific">uncultured Chloroflexia bacterium</name>
    <dbReference type="NCBI Taxonomy" id="1672391"/>
    <lineage>
        <taxon>Bacteria</taxon>
        <taxon>Bacillati</taxon>
        <taxon>Chloroflexota</taxon>
        <taxon>Chloroflexia</taxon>
        <taxon>environmental samples</taxon>
    </lineage>
</organism>
<protein>
    <submittedName>
        <fullName evidence="5">Periplasmic chaperone and peptidyl-prolyl cis-trans isomerase of outer membrane proteins SurA</fullName>
        <ecNumber evidence="5">5.2.1.8</ecNumber>
    </submittedName>
</protein>
<dbReference type="InterPro" id="IPR027304">
    <property type="entry name" value="Trigger_fact/SurA_dom_sf"/>
</dbReference>
<dbReference type="PANTHER" id="PTHR47245:SF2">
    <property type="entry name" value="PEPTIDYL-PROLYL CIS-TRANS ISOMERASE HP_0175-RELATED"/>
    <property type="match status" value="1"/>
</dbReference>
<feature type="region of interest" description="Disordered" evidence="2">
    <location>
        <begin position="290"/>
        <end position="365"/>
    </location>
</feature>
<accession>A0A6J4HXS4</accession>
<evidence type="ECO:0000259" key="4">
    <source>
        <dbReference type="PROSITE" id="PS50198"/>
    </source>
</evidence>
<sequence length="365" mass="38690">MYRRLLCGLMVIGVLAGCGAVQPDVPALQPTADTSDAVARITYPTGTTELVTRAEFEQARDKLLQGAPEEFVLDYVTSRHLILQEGRAQNVVADPKEVDDFVENIRSQTCAQIPVETPVAGDDPAALLESCANFFGFQGAAGMRRYLQEEIIINQVIEAAAKSEEVHAAHILVNTEDEAKAARERVTTGGEDFNAVAKELSIEPAAKESGGDLGFFGPGQMVPEFEQAATALKDGEISQPVQTQFGWHVIKAIERRPAEQVSPEAANAYREQLIAQAKQDGRVEFLITPAPAPTQPPPPMELPTADVGPVESVGPEDAPATAEPAAELTPVAPDAEATAVPEVEATTAPEAETTAVPPVEATAAP</sequence>
<dbReference type="EMBL" id="CADCTR010000370">
    <property type="protein sequence ID" value="CAA9236087.1"/>
    <property type="molecule type" value="Genomic_DNA"/>
</dbReference>
<dbReference type="GO" id="GO:0003755">
    <property type="term" value="F:peptidyl-prolyl cis-trans isomerase activity"/>
    <property type="evidence" value="ECO:0007669"/>
    <property type="project" value="UniProtKB-KW"/>
</dbReference>
<dbReference type="Gene3D" id="3.10.50.40">
    <property type="match status" value="1"/>
</dbReference>
<dbReference type="PANTHER" id="PTHR47245">
    <property type="entry name" value="PEPTIDYLPROLYL ISOMERASE"/>
    <property type="match status" value="1"/>
</dbReference>
<dbReference type="PROSITE" id="PS50198">
    <property type="entry name" value="PPIC_PPIASE_2"/>
    <property type="match status" value="1"/>
</dbReference>
<dbReference type="InterPro" id="IPR000297">
    <property type="entry name" value="PPIase_PpiC"/>
</dbReference>
<feature type="compositionally biased region" description="Low complexity" evidence="2">
    <location>
        <begin position="315"/>
        <end position="365"/>
    </location>
</feature>
<dbReference type="SUPFAM" id="SSF109998">
    <property type="entry name" value="Triger factor/SurA peptide-binding domain-like"/>
    <property type="match status" value="1"/>
</dbReference>
<feature type="signal peptide" evidence="3">
    <location>
        <begin position="1"/>
        <end position="23"/>
    </location>
</feature>
<dbReference type="PROSITE" id="PS51257">
    <property type="entry name" value="PROKAR_LIPOPROTEIN"/>
    <property type="match status" value="1"/>
</dbReference>
<dbReference type="Pfam" id="PF00639">
    <property type="entry name" value="Rotamase"/>
    <property type="match status" value="1"/>
</dbReference>
<evidence type="ECO:0000256" key="1">
    <source>
        <dbReference type="PROSITE-ProRule" id="PRU00278"/>
    </source>
</evidence>
<feature type="chain" id="PRO_5027066842" evidence="3">
    <location>
        <begin position="24"/>
        <end position="365"/>
    </location>
</feature>
<dbReference type="InterPro" id="IPR046357">
    <property type="entry name" value="PPIase_dom_sf"/>
</dbReference>
<keyword evidence="1 5" id="KW-0413">Isomerase</keyword>
<gene>
    <name evidence="5" type="ORF">AVDCRST_MAG93-1107</name>
</gene>
<name>A0A6J4HXS4_9CHLR</name>
<evidence type="ECO:0000256" key="2">
    <source>
        <dbReference type="SAM" id="MobiDB-lite"/>
    </source>
</evidence>
<feature type="domain" description="PpiC" evidence="4">
    <location>
        <begin position="163"/>
        <end position="254"/>
    </location>
</feature>
<evidence type="ECO:0000313" key="5">
    <source>
        <dbReference type="EMBL" id="CAA9236087.1"/>
    </source>
</evidence>
<dbReference type="AlphaFoldDB" id="A0A6J4HXS4"/>
<dbReference type="InterPro" id="IPR050245">
    <property type="entry name" value="PrsA_foldase"/>
</dbReference>
<keyword evidence="3" id="KW-0732">Signal</keyword>
<dbReference type="SUPFAM" id="SSF54534">
    <property type="entry name" value="FKBP-like"/>
    <property type="match status" value="1"/>
</dbReference>